<dbReference type="AlphaFoldDB" id="A0A7J7NY91"/>
<sequence>MQYSIHIPSRSFRSTYNWDLLHSSSNIHALRGSLIESINSIWQRRHSAMQYLIHVSSRSLSSTYNQDMLHSSSNIYTLSEDHLLSQSIQSGRDAILLCNIQYIYVIFNTCPLAVAQLDL</sequence>
<comment type="caution">
    <text evidence="1">The sequence shown here is derived from an EMBL/GenBank/DDBJ whole genome shotgun (WGS) entry which is preliminary data.</text>
</comment>
<evidence type="ECO:0000313" key="1">
    <source>
        <dbReference type="EMBL" id="KAF6172166.1"/>
    </source>
</evidence>
<accession>A0A7J7NY91</accession>
<proteinExistence type="predicted"/>
<name>A0A7J7NY91_9MAGN</name>
<protein>
    <submittedName>
        <fullName evidence="1">Uncharacterized protein</fullName>
    </submittedName>
</protein>
<keyword evidence="2" id="KW-1185">Reference proteome</keyword>
<reference evidence="1 2" key="1">
    <citation type="journal article" date="2020" name="IScience">
        <title>Genome Sequencing of the Endangered Kingdonia uniflora (Circaeasteraceae, Ranunculales) Reveals Potential Mechanisms of Evolutionary Specialization.</title>
        <authorList>
            <person name="Sun Y."/>
            <person name="Deng T."/>
            <person name="Zhang A."/>
            <person name="Moore M.J."/>
            <person name="Landis J.B."/>
            <person name="Lin N."/>
            <person name="Zhang H."/>
            <person name="Zhang X."/>
            <person name="Huang J."/>
            <person name="Zhang X."/>
            <person name="Sun H."/>
            <person name="Wang H."/>
        </authorList>
    </citation>
    <scope>NUCLEOTIDE SEQUENCE [LARGE SCALE GENOMIC DNA]</scope>
    <source>
        <strain evidence="1">TB1705</strain>
        <tissue evidence="1">Leaf</tissue>
    </source>
</reference>
<evidence type="ECO:0000313" key="2">
    <source>
        <dbReference type="Proteomes" id="UP000541444"/>
    </source>
</evidence>
<organism evidence="1 2">
    <name type="scientific">Kingdonia uniflora</name>
    <dbReference type="NCBI Taxonomy" id="39325"/>
    <lineage>
        <taxon>Eukaryota</taxon>
        <taxon>Viridiplantae</taxon>
        <taxon>Streptophyta</taxon>
        <taxon>Embryophyta</taxon>
        <taxon>Tracheophyta</taxon>
        <taxon>Spermatophyta</taxon>
        <taxon>Magnoliopsida</taxon>
        <taxon>Ranunculales</taxon>
        <taxon>Circaeasteraceae</taxon>
        <taxon>Kingdonia</taxon>
    </lineage>
</organism>
<dbReference type="EMBL" id="JACGCM010000441">
    <property type="protein sequence ID" value="KAF6172166.1"/>
    <property type="molecule type" value="Genomic_DNA"/>
</dbReference>
<gene>
    <name evidence="1" type="ORF">GIB67_003858</name>
</gene>
<dbReference type="Proteomes" id="UP000541444">
    <property type="component" value="Unassembled WGS sequence"/>
</dbReference>